<dbReference type="Proteomes" id="UP001212821">
    <property type="component" value="Chromosome"/>
</dbReference>
<evidence type="ECO:0000259" key="1">
    <source>
        <dbReference type="Pfam" id="PF12770"/>
    </source>
</evidence>
<reference evidence="3" key="1">
    <citation type="submission" date="2022-12" db="EMBL/GenBank/DDBJ databases">
        <authorList>
            <person name="Mo P."/>
        </authorList>
    </citation>
    <scope>NUCLEOTIDE SEQUENCE [LARGE SCALE GENOMIC DNA]</scope>
    <source>
        <strain evidence="3">HUAS 3-15</strain>
    </source>
</reference>
<organism evidence="2 3">
    <name type="scientific">Kitasatospora cathayae</name>
    <dbReference type="NCBI Taxonomy" id="3004092"/>
    <lineage>
        <taxon>Bacteria</taxon>
        <taxon>Bacillati</taxon>
        <taxon>Actinomycetota</taxon>
        <taxon>Actinomycetes</taxon>
        <taxon>Kitasatosporales</taxon>
        <taxon>Streptomycetaceae</taxon>
        <taxon>Kitasatospora</taxon>
    </lineage>
</organism>
<evidence type="ECO:0000313" key="3">
    <source>
        <dbReference type="Proteomes" id="UP001212821"/>
    </source>
</evidence>
<evidence type="ECO:0000313" key="2">
    <source>
        <dbReference type="EMBL" id="WBP84994.1"/>
    </source>
</evidence>
<dbReference type="Pfam" id="PF12770">
    <property type="entry name" value="CHAT"/>
    <property type="match status" value="1"/>
</dbReference>
<feature type="domain" description="CHAT" evidence="1">
    <location>
        <begin position="5"/>
        <end position="286"/>
    </location>
</feature>
<dbReference type="InterPro" id="IPR024983">
    <property type="entry name" value="CHAT_dom"/>
</dbReference>
<dbReference type="RefSeq" id="WP_270140613.1">
    <property type="nucleotide sequence ID" value="NZ_CP115450.1"/>
</dbReference>
<dbReference type="EMBL" id="CP115450">
    <property type="protein sequence ID" value="WBP84994.1"/>
    <property type="molecule type" value="Genomic_DNA"/>
</dbReference>
<sequence>MIGTARQIGDALFEAALPGEVAELYASTRRAAAARGRHLRLVLRLDDPQLAVLPWELMHSKEFGYLCLDHALVRRVEPAHSVAALKADSPLQVLAVAARAPDKPRLDVGRERNHLKRSLAALERGDLAHLRWVTAQDWTAMFAALTGGCHVFHFAGHGHYDEPRQEGALASANVSGEPADIHAEPLGKVIGEAAPRPQLVVLNGCETGSASDQAPFSSVAGALLRFVPAVVAMQFKVTDAAAIVFARFFHQALIALRRPIDVAVHQGRLAMLLEDDESLAWATPVLYVRDDQDIRLFDIERPQAHQEKAAEMLVVDEARLIAADAARRTRVTGTPALVQDRAAEPALGDFELLCPTARRGLVHLRRRNDTAGIPWDPPATVLPELEGAEAVGMVESDLGGGRGSLEVVARVGEELRFAWNGTREPDGWQLMAEPIAAGASGNPVLLQDRLGDPGDFELVCPAVGGGLLHLRRRNGVAGLPWSRPYAIARDLEVDAVCMVQSTFGGRDGRPGGNLELIARVGDSLEFFWKGPPPGFWRHLAFDPRHPLVTALAPSGGEPDPGTRRR</sequence>
<name>A0ABY7PX55_9ACTN</name>
<gene>
    <name evidence="2" type="ORF">O1G21_03425</name>
</gene>
<proteinExistence type="predicted"/>
<accession>A0ABY7PX55</accession>
<protein>
    <submittedName>
        <fullName evidence="2">CHAT domain-containing protein</fullName>
    </submittedName>
</protein>
<keyword evidence="3" id="KW-1185">Reference proteome</keyword>